<comment type="caution">
    <text evidence="4">The sequence shown here is derived from an EMBL/GenBank/DDBJ whole genome shotgun (WGS) entry which is preliminary data.</text>
</comment>
<keyword evidence="2" id="KW-0812">Transmembrane</keyword>
<dbReference type="EMBL" id="CAXLJL010000934">
    <property type="protein sequence ID" value="CAL5142016.1"/>
    <property type="molecule type" value="Genomic_DNA"/>
</dbReference>
<dbReference type="InterPro" id="IPR045242">
    <property type="entry name" value="Syntaxin"/>
</dbReference>
<dbReference type="GO" id="GO:0006886">
    <property type="term" value="P:intracellular protein transport"/>
    <property type="evidence" value="ECO:0007669"/>
    <property type="project" value="TreeGrafter"/>
</dbReference>
<dbReference type="GO" id="GO:0006906">
    <property type="term" value="P:vesicle fusion"/>
    <property type="evidence" value="ECO:0007669"/>
    <property type="project" value="TreeGrafter"/>
</dbReference>
<keyword evidence="2" id="KW-0472">Membrane</keyword>
<dbReference type="Pfam" id="PF05739">
    <property type="entry name" value="SNARE"/>
    <property type="match status" value="1"/>
</dbReference>
<dbReference type="PROSITE" id="PS50192">
    <property type="entry name" value="T_SNARE"/>
    <property type="match status" value="1"/>
</dbReference>
<dbReference type="PANTHER" id="PTHR19957">
    <property type="entry name" value="SYNTAXIN"/>
    <property type="match status" value="1"/>
</dbReference>
<dbReference type="PANTHER" id="PTHR19957:SF38">
    <property type="entry name" value="LD27581P"/>
    <property type="match status" value="1"/>
</dbReference>
<dbReference type="SMART" id="SM00397">
    <property type="entry name" value="t_SNARE"/>
    <property type="match status" value="1"/>
</dbReference>
<sequence length="248" mass="27576">MAQSEEAVPELVVIEQRIVKIKSDIDQFEQVLKRVVNGFGSDKYLNDEYHNLIISTRDLSTHLSNLQKATEASSQNPNLRVRAQDLNGQAISQLRRLQSLGVQVQQYARSGRTDGQAVSNKKYGSPLVDFTADVGKTPPLKQDQMLAIRDLGDEQQAREMEQLESDIVQVNELFTTLATYVHDQGTFVDSIGNNIEVAYEKVEAGTKQLDSAVKHRKSARRKKCICIIIVLVVLLILGLALGLSLKSS</sequence>
<dbReference type="CDD" id="cd15847">
    <property type="entry name" value="SNARE_syntaxin7_like"/>
    <property type="match status" value="1"/>
</dbReference>
<keyword evidence="2" id="KW-1133">Transmembrane helix</keyword>
<gene>
    <name evidence="4" type="ORF">CDAUBV1_LOCUS17300</name>
</gene>
<dbReference type="InterPro" id="IPR000727">
    <property type="entry name" value="T_SNARE_dom"/>
</dbReference>
<dbReference type="Gene3D" id="1.20.5.110">
    <property type="match status" value="1"/>
</dbReference>
<accession>A0AAV2TY91</accession>
<dbReference type="GO" id="GO:0031201">
    <property type="term" value="C:SNARE complex"/>
    <property type="evidence" value="ECO:0007669"/>
    <property type="project" value="TreeGrafter"/>
</dbReference>
<feature type="domain" description="T-SNARE coiled-coil homology" evidence="3">
    <location>
        <begin position="150"/>
        <end position="212"/>
    </location>
</feature>
<name>A0AAV2TY91_CALDB</name>
<protein>
    <recommendedName>
        <fullName evidence="3">t-SNARE coiled-coil homology domain-containing protein</fullName>
    </recommendedName>
</protein>
<dbReference type="SUPFAM" id="SSF47661">
    <property type="entry name" value="t-snare proteins"/>
    <property type="match status" value="1"/>
</dbReference>
<dbReference type="Proteomes" id="UP001497525">
    <property type="component" value="Unassembled WGS sequence"/>
</dbReference>
<dbReference type="InterPro" id="IPR010989">
    <property type="entry name" value="SNARE"/>
</dbReference>
<evidence type="ECO:0000259" key="3">
    <source>
        <dbReference type="PROSITE" id="PS50192"/>
    </source>
</evidence>
<evidence type="ECO:0000256" key="1">
    <source>
        <dbReference type="ARBA" id="ARBA00009063"/>
    </source>
</evidence>
<comment type="similarity">
    <text evidence="1">Belongs to the syntaxin family.</text>
</comment>
<evidence type="ECO:0000313" key="4">
    <source>
        <dbReference type="EMBL" id="CAL5142016.1"/>
    </source>
</evidence>
<organism evidence="4 5">
    <name type="scientific">Calicophoron daubneyi</name>
    <name type="common">Rumen fluke</name>
    <name type="synonym">Paramphistomum daubneyi</name>
    <dbReference type="NCBI Taxonomy" id="300641"/>
    <lineage>
        <taxon>Eukaryota</taxon>
        <taxon>Metazoa</taxon>
        <taxon>Spiralia</taxon>
        <taxon>Lophotrochozoa</taxon>
        <taxon>Platyhelminthes</taxon>
        <taxon>Trematoda</taxon>
        <taxon>Digenea</taxon>
        <taxon>Plagiorchiida</taxon>
        <taxon>Pronocephalata</taxon>
        <taxon>Paramphistomoidea</taxon>
        <taxon>Paramphistomidae</taxon>
        <taxon>Calicophoron</taxon>
    </lineage>
</organism>
<evidence type="ECO:0000313" key="5">
    <source>
        <dbReference type="Proteomes" id="UP001497525"/>
    </source>
</evidence>
<dbReference type="GO" id="GO:0000149">
    <property type="term" value="F:SNARE binding"/>
    <property type="evidence" value="ECO:0007669"/>
    <property type="project" value="TreeGrafter"/>
</dbReference>
<feature type="transmembrane region" description="Helical" evidence="2">
    <location>
        <begin position="224"/>
        <end position="245"/>
    </location>
</feature>
<proteinExistence type="inferred from homology"/>
<dbReference type="GO" id="GO:0005484">
    <property type="term" value="F:SNAP receptor activity"/>
    <property type="evidence" value="ECO:0007669"/>
    <property type="project" value="TreeGrafter"/>
</dbReference>
<dbReference type="GO" id="GO:0012505">
    <property type="term" value="C:endomembrane system"/>
    <property type="evidence" value="ECO:0007669"/>
    <property type="project" value="TreeGrafter"/>
</dbReference>
<evidence type="ECO:0000256" key="2">
    <source>
        <dbReference type="SAM" id="Phobius"/>
    </source>
</evidence>
<reference evidence="4" key="1">
    <citation type="submission" date="2024-06" db="EMBL/GenBank/DDBJ databases">
        <authorList>
            <person name="Liu X."/>
            <person name="Lenzi L."/>
            <person name="Haldenby T S."/>
            <person name="Uol C."/>
        </authorList>
    </citation>
    <scope>NUCLEOTIDE SEQUENCE</scope>
</reference>
<dbReference type="AlphaFoldDB" id="A0AAV2TY91"/>
<dbReference type="GO" id="GO:0048278">
    <property type="term" value="P:vesicle docking"/>
    <property type="evidence" value="ECO:0007669"/>
    <property type="project" value="TreeGrafter"/>
</dbReference>